<accession>A0A0A9AI77</accession>
<evidence type="ECO:0000313" key="1">
    <source>
        <dbReference type="EMBL" id="JAD48610.1"/>
    </source>
</evidence>
<organism evidence="1">
    <name type="scientific">Arundo donax</name>
    <name type="common">Giant reed</name>
    <name type="synonym">Donax arundinaceus</name>
    <dbReference type="NCBI Taxonomy" id="35708"/>
    <lineage>
        <taxon>Eukaryota</taxon>
        <taxon>Viridiplantae</taxon>
        <taxon>Streptophyta</taxon>
        <taxon>Embryophyta</taxon>
        <taxon>Tracheophyta</taxon>
        <taxon>Spermatophyta</taxon>
        <taxon>Magnoliopsida</taxon>
        <taxon>Liliopsida</taxon>
        <taxon>Poales</taxon>
        <taxon>Poaceae</taxon>
        <taxon>PACMAD clade</taxon>
        <taxon>Arundinoideae</taxon>
        <taxon>Arundineae</taxon>
        <taxon>Arundo</taxon>
    </lineage>
</organism>
<reference evidence="1" key="2">
    <citation type="journal article" date="2015" name="Data Brief">
        <title>Shoot transcriptome of the giant reed, Arundo donax.</title>
        <authorList>
            <person name="Barrero R.A."/>
            <person name="Guerrero F.D."/>
            <person name="Moolhuijzen P."/>
            <person name="Goolsby J.A."/>
            <person name="Tidwell J."/>
            <person name="Bellgard S.E."/>
            <person name="Bellgard M.I."/>
        </authorList>
    </citation>
    <scope>NUCLEOTIDE SEQUENCE</scope>
    <source>
        <tissue evidence="1">Shoot tissue taken approximately 20 cm above the soil surface</tissue>
    </source>
</reference>
<proteinExistence type="predicted"/>
<dbReference type="AlphaFoldDB" id="A0A0A9AI77"/>
<name>A0A0A9AI77_ARUDO</name>
<sequence length="62" mass="7359">MHSKIYTTQRDVIFYHAKIRILEAPWVFISHDMSLVENISTIPYRAKIQLTGNQCCKRRKHA</sequence>
<protein>
    <submittedName>
        <fullName evidence="1">Uncharacterized protein</fullName>
    </submittedName>
</protein>
<dbReference type="EMBL" id="GBRH01249285">
    <property type="protein sequence ID" value="JAD48610.1"/>
    <property type="molecule type" value="Transcribed_RNA"/>
</dbReference>
<reference evidence="1" key="1">
    <citation type="submission" date="2014-09" db="EMBL/GenBank/DDBJ databases">
        <authorList>
            <person name="Magalhaes I.L.F."/>
            <person name="Oliveira U."/>
            <person name="Santos F.R."/>
            <person name="Vidigal T.H.D.A."/>
            <person name="Brescovit A.D."/>
            <person name="Santos A.J."/>
        </authorList>
    </citation>
    <scope>NUCLEOTIDE SEQUENCE</scope>
    <source>
        <tissue evidence="1">Shoot tissue taken approximately 20 cm above the soil surface</tissue>
    </source>
</reference>